<keyword evidence="3" id="KW-1185">Reference proteome</keyword>
<reference evidence="3" key="1">
    <citation type="journal article" date="2024" name="Algal Res.">
        <title>Biochemical, toxicological and genomic investigation of a high-biomass producing Limnothrix strain isolated from Italian shallow drinking water reservoir.</title>
        <authorList>
            <person name="Simonazzi M."/>
            <person name="Shishido T.K."/>
            <person name="Delbaje E."/>
            <person name="Wahlsten M."/>
            <person name="Fewer D.P."/>
            <person name="Sivonen K."/>
            <person name="Pezzolesi L."/>
            <person name="Pistocchi R."/>
        </authorList>
    </citation>
    <scope>NUCLEOTIDE SEQUENCE [LARGE SCALE GENOMIC DNA]</scope>
    <source>
        <strain evidence="3">LRLZ20PSL1</strain>
    </source>
</reference>
<organism evidence="2 3">
    <name type="scientific">Limnothrix redekei LRLZ20PSL1</name>
    <dbReference type="NCBI Taxonomy" id="3112953"/>
    <lineage>
        <taxon>Bacteria</taxon>
        <taxon>Bacillati</taxon>
        <taxon>Cyanobacteriota</taxon>
        <taxon>Cyanophyceae</taxon>
        <taxon>Pseudanabaenales</taxon>
        <taxon>Pseudanabaenaceae</taxon>
        <taxon>Limnothrix</taxon>
    </lineage>
</organism>
<dbReference type="PANTHER" id="PTHR43032:SF3">
    <property type="entry name" value="PROTEIN-METHIONINE-SULFOXIDE REDUCTASE CATALYTIC SUBUNIT MSRP"/>
    <property type="match status" value="1"/>
</dbReference>
<dbReference type="PANTHER" id="PTHR43032">
    <property type="entry name" value="PROTEIN-METHIONINE-SULFOXIDE REDUCTASE"/>
    <property type="match status" value="1"/>
</dbReference>
<dbReference type="Proteomes" id="UP001604335">
    <property type="component" value="Unassembled WGS sequence"/>
</dbReference>
<dbReference type="EC" id="1.8.5.-" evidence="2"/>
<accession>A0ABW7CC56</accession>
<dbReference type="Gene3D" id="3.90.420.10">
    <property type="entry name" value="Oxidoreductase, molybdopterin-binding domain"/>
    <property type="match status" value="1"/>
</dbReference>
<feature type="domain" description="Oxidoreductase molybdopterin-binding" evidence="1">
    <location>
        <begin position="140"/>
        <end position="296"/>
    </location>
</feature>
<dbReference type="NCBIfam" id="NF003767">
    <property type="entry name" value="PRK05363.1"/>
    <property type="match status" value="1"/>
</dbReference>
<comment type="caution">
    <text evidence="2">The sequence shown here is derived from an EMBL/GenBank/DDBJ whole genome shotgun (WGS) entry which is preliminary data.</text>
</comment>
<gene>
    <name evidence="2" type="primary">msrP</name>
    <name evidence="2" type="ORF">VPK24_13865</name>
</gene>
<dbReference type="Pfam" id="PF00174">
    <property type="entry name" value="Oxidored_molyb"/>
    <property type="match status" value="1"/>
</dbReference>
<dbReference type="GO" id="GO:0016491">
    <property type="term" value="F:oxidoreductase activity"/>
    <property type="evidence" value="ECO:0007669"/>
    <property type="project" value="UniProtKB-KW"/>
</dbReference>
<dbReference type="InterPro" id="IPR000572">
    <property type="entry name" value="OxRdtase_Mopterin-bd_dom"/>
</dbReference>
<name>A0ABW7CC56_9CYAN</name>
<keyword evidence="2" id="KW-0560">Oxidoreductase</keyword>
<dbReference type="InterPro" id="IPR036374">
    <property type="entry name" value="OxRdtase_Mopterin-bd_sf"/>
</dbReference>
<dbReference type="SUPFAM" id="SSF56524">
    <property type="entry name" value="Oxidoreductase molybdopterin-binding domain"/>
    <property type="match status" value="1"/>
</dbReference>
<evidence type="ECO:0000313" key="3">
    <source>
        <dbReference type="Proteomes" id="UP001604335"/>
    </source>
</evidence>
<evidence type="ECO:0000313" key="2">
    <source>
        <dbReference type="EMBL" id="MFG3818730.1"/>
    </source>
</evidence>
<dbReference type="EMBL" id="JAZAQF010000081">
    <property type="protein sequence ID" value="MFG3818730.1"/>
    <property type="molecule type" value="Genomic_DNA"/>
</dbReference>
<proteinExistence type="predicted"/>
<sequence>MPPRSHPIDCARLTALTARPVYPMTFFNLRPDWQLRDREATDPALFLNRRRFLQSLAGFSIAGGVLSLTGCQNTPTSELEAAPPPGPTTMRSPFVGVQRNSQFADPQRAVTPQDLAGRYNNFYEFGGTKDIAQRAQRLPTNPWTVEVSGLVKQPKTWAIEDLIKAFEIEERIYRFRCVEAWAMVVPWLGFPMRKLIEAVDPLPDAKFVRFTSYYNKDIAIGPAWAYRDLPWPYTEGLTLAEMANDLAFFAVGNYGQILPKQHGAPIRAVLPWKYGFKGAKSIVKIEFLPRQPLTFWNTLAPDEYGFEANVDPLVPHPRWSQATERLLGSGPPLAWKTVPTRPYNGYGQWVSGLYA</sequence>
<protein>
    <submittedName>
        <fullName evidence="2">Protein-methionine-sulfoxide reductase catalytic subunit MsrP</fullName>
        <ecNumber evidence="2">1.8.5.-</ecNumber>
    </submittedName>
</protein>
<evidence type="ECO:0000259" key="1">
    <source>
        <dbReference type="Pfam" id="PF00174"/>
    </source>
</evidence>